<comment type="subunit">
    <text evidence="10">Monomer.</text>
</comment>
<evidence type="ECO:0000256" key="7">
    <source>
        <dbReference type="ARBA" id="ARBA00022679"/>
    </source>
</evidence>
<feature type="domain" description="Glycosyl hydrolase family 13 catalytic" evidence="13">
    <location>
        <begin position="219"/>
        <end position="577"/>
    </location>
</feature>
<dbReference type="NCBIfam" id="TIGR01515">
    <property type="entry name" value="branching_enzym"/>
    <property type="match status" value="1"/>
</dbReference>
<dbReference type="EMBL" id="CP022743">
    <property type="protein sequence ID" value="ASU35575.1"/>
    <property type="molecule type" value="Genomic_DNA"/>
</dbReference>
<dbReference type="SUPFAM" id="SSF51445">
    <property type="entry name" value="(Trans)glycosidases"/>
    <property type="match status" value="1"/>
</dbReference>
<evidence type="ECO:0000256" key="6">
    <source>
        <dbReference type="ARBA" id="ARBA00022676"/>
    </source>
</evidence>
<evidence type="ECO:0000256" key="1">
    <source>
        <dbReference type="ARBA" id="ARBA00000826"/>
    </source>
</evidence>
<dbReference type="FunFam" id="2.60.40.1180:FF:000002">
    <property type="entry name" value="1,4-alpha-glucan branching enzyme GlgB"/>
    <property type="match status" value="1"/>
</dbReference>
<dbReference type="GO" id="GO:0005978">
    <property type="term" value="P:glycogen biosynthetic process"/>
    <property type="evidence" value="ECO:0007669"/>
    <property type="project" value="UniProtKB-UniRule"/>
</dbReference>
<keyword evidence="15" id="KW-1185">Reference proteome</keyword>
<evidence type="ECO:0000256" key="12">
    <source>
        <dbReference type="SAM" id="MobiDB-lite"/>
    </source>
</evidence>
<evidence type="ECO:0000256" key="11">
    <source>
        <dbReference type="PIRSR" id="PIRSR000463-1"/>
    </source>
</evidence>
<dbReference type="InterPro" id="IPR006048">
    <property type="entry name" value="A-amylase/branching_C"/>
</dbReference>
<gene>
    <name evidence="10" type="primary">glgB</name>
    <name evidence="14" type="ORF">MuYL_3690</name>
</gene>
<dbReference type="InterPro" id="IPR006407">
    <property type="entry name" value="GlgB"/>
</dbReference>
<dbReference type="PIRSF" id="PIRSF000463">
    <property type="entry name" value="GlgB"/>
    <property type="match status" value="1"/>
</dbReference>
<evidence type="ECO:0000256" key="8">
    <source>
        <dbReference type="ARBA" id="ARBA00023056"/>
    </source>
</evidence>
<evidence type="ECO:0000313" key="15">
    <source>
        <dbReference type="Proteomes" id="UP000215002"/>
    </source>
</evidence>
<dbReference type="InterPro" id="IPR014756">
    <property type="entry name" value="Ig_E-set"/>
</dbReference>
<protein>
    <recommendedName>
        <fullName evidence="10">1,4-alpha-glucan branching enzyme GlgB</fullName>
        <ecNumber evidence="10">2.4.1.18</ecNumber>
    </recommendedName>
    <alternativeName>
        <fullName evidence="10">1,4-alpha-D-glucan:1,4-alpha-D-glucan 6-glucosyl-transferase</fullName>
    </alternativeName>
    <alternativeName>
        <fullName evidence="10">Alpha-(1-&gt;4)-glucan branching enzyme</fullName>
    </alternativeName>
    <alternativeName>
        <fullName evidence="10">Glycogen branching enzyme</fullName>
        <shortName evidence="10">BE</shortName>
    </alternativeName>
</protein>
<dbReference type="NCBIfam" id="NF003811">
    <property type="entry name" value="PRK05402.1"/>
    <property type="match status" value="1"/>
</dbReference>
<organism evidence="14 15">
    <name type="scientific">Mucilaginibacter xinganensis</name>
    <dbReference type="NCBI Taxonomy" id="1234841"/>
    <lineage>
        <taxon>Bacteria</taxon>
        <taxon>Pseudomonadati</taxon>
        <taxon>Bacteroidota</taxon>
        <taxon>Sphingobacteriia</taxon>
        <taxon>Sphingobacteriales</taxon>
        <taxon>Sphingobacteriaceae</taxon>
        <taxon>Mucilaginibacter</taxon>
    </lineage>
</organism>
<feature type="active site" description="Nucleophile" evidence="10 11">
    <location>
        <position position="378"/>
    </location>
</feature>
<evidence type="ECO:0000256" key="10">
    <source>
        <dbReference type="HAMAP-Rule" id="MF_00685"/>
    </source>
</evidence>
<dbReference type="InterPro" id="IPR044143">
    <property type="entry name" value="GlgB_N_E_set_prok"/>
</dbReference>
<feature type="compositionally biased region" description="Low complexity" evidence="12">
    <location>
        <begin position="10"/>
        <end position="21"/>
    </location>
</feature>
<dbReference type="AlphaFoldDB" id="A0A223P0D2"/>
<dbReference type="PANTHER" id="PTHR43651:SF3">
    <property type="entry name" value="1,4-ALPHA-GLUCAN-BRANCHING ENZYME"/>
    <property type="match status" value="1"/>
</dbReference>
<dbReference type="FunFam" id="2.60.40.10:FF:000169">
    <property type="entry name" value="1,4-alpha-glucan branching enzyme GlgB"/>
    <property type="match status" value="1"/>
</dbReference>
<dbReference type="OrthoDB" id="9800174at2"/>
<dbReference type="PANTHER" id="PTHR43651">
    <property type="entry name" value="1,4-ALPHA-GLUCAN-BRANCHING ENZYME"/>
    <property type="match status" value="1"/>
</dbReference>
<dbReference type="Pfam" id="PF02806">
    <property type="entry name" value="Alpha-amylase_C"/>
    <property type="match status" value="1"/>
</dbReference>
<dbReference type="FunFam" id="3.20.20.80:FF:000003">
    <property type="entry name" value="1,4-alpha-glucan branching enzyme GlgB"/>
    <property type="match status" value="1"/>
</dbReference>
<keyword evidence="7 10" id="KW-0808">Transferase</keyword>
<comment type="similarity">
    <text evidence="4 10">Belongs to the glycosyl hydrolase 13 family. GlgB subfamily.</text>
</comment>
<dbReference type="SUPFAM" id="SSF81296">
    <property type="entry name" value="E set domains"/>
    <property type="match status" value="1"/>
</dbReference>
<dbReference type="InterPro" id="IPR006047">
    <property type="entry name" value="GH13_cat_dom"/>
</dbReference>
<keyword evidence="5 10" id="KW-0321">Glycogen metabolism</keyword>
<dbReference type="Gene3D" id="2.60.40.10">
    <property type="entry name" value="Immunoglobulins"/>
    <property type="match status" value="1"/>
</dbReference>
<evidence type="ECO:0000256" key="4">
    <source>
        <dbReference type="ARBA" id="ARBA00009000"/>
    </source>
</evidence>
<evidence type="ECO:0000259" key="13">
    <source>
        <dbReference type="SMART" id="SM00642"/>
    </source>
</evidence>
<dbReference type="GO" id="GO:0043169">
    <property type="term" value="F:cation binding"/>
    <property type="evidence" value="ECO:0007669"/>
    <property type="project" value="InterPro"/>
</dbReference>
<evidence type="ECO:0000256" key="3">
    <source>
        <dbReference type="ARBA" id="ARBA00004964"/>
    </source>
</evidence>
<evidence type="ECO:0000256" key="2">
    <source>
        <dbReference type="ARBA" id="ARBA00002953"/>
    </source>
</evidence>
<dbReference type="CDD" id="cd11322">
    <property type="entry name" value="AmyAc_Glg_BE"/>
    <property type="match status" value="1"/>
</dbReference>
<dbReference type="UniPathway" id="UPA00164"/>
<dbReference type="CDD" id="cd02855">
    <property type="entry name" value="E_set_GBE_prok_N"/>
    <property type="match status" value="1"/>
</dbReference>
<dbReference type="GO" id="GO:0003844">
    <property type="term" value="F:1,4-alpha-glucan branching enzyme activity"/>
    <property type="evidence" value="ECO:0007669"/>
    <property type="project" value="UniProtKB-UniRule"/>
</dbReference>
<dbReference type="KEGG" id="muc:MuYL_3690"/>
<dbReference type="SUPFAM" id="SSF51011">
    <property type="entry name" value="Glycosyl hydrolase domain"/>
    <property type="match status" value="1"/>
</dbReference>
<dbReference type="Gene3D" id="3.20.20.80">
    <property type="entry name" value="Glycosidases"/>
    <property type="match status" value="1"/>
</dbReference>
<keyword evidence="9 10" id="KW-0119">Carbohydrate metabolism</keyword>
<evidence type="ECO:0000313" key="14">
    <source>
        <dbReference type="EMBL" id="ASU35575.1"/>
    </source>
</evidence>
<sequence>MAKKHDQTEPAQPAAKSAAAKKTVKPKADVPKETVANAKIAGKKVAAAGPKAVAKKEVEAKAILNAVEPYSRFTDFDIALFKSGKHYKLYEKFGSHVVEFEGVIGTYFAVWAPNAQHVSLIANFNGWNRESHPLFVRWDGSGIWEGFIPNVGVGETYKYYIRSSTGEDLEKSDPFALRWEVAPKTASIVADTYYEWKDVEWMAGREGHNGLNRPYSVYEMHIGSWARNHESPDEFLTYDQLADKLVPYITEMGFTHVEFMPIMEHPYYPSWGYQITGFFAASSRYGTPQQLMYLIEQLHKAGIGVILDWVPSHFPGDIHALYNFDGTHLYEHADVRKGFHPDWKSYIFNYGRNEVRAFLISNAIFWLDRYHADGLRVDAVASMLYLDYSRNHGEWETNIYGGNENLEAISFLKEFNEAVYSMFPDTQTIAEESTSFTGVSRPVYTGGLGFGMKWMMGWMHDSIKYFSTDPLYRKYHHNQITFSLIYAFTENFMLPFSHDEVVYGKGSMLRKMPGDEWQQFANLRLLYSYMFTHPGTKLLFMGAEFGQGTEWNYQNSLDWYLLEYPNHQGIKATVKALNHLYRDEPALYEKGFEWSSFEWVDGGNSNDSILIYNRKGHDAENDLVVVLNMTPITHHGYRIGMPSKGKWSEIFNSDAKAFWGSGVENTNPLATEPVSWHGRDNSIMITVPPLGATIFKKTAVAPAKYELKK</sequence>
<comment type="pathway">
    <text evidence="3 10">Glycan biosynthesis; glycogen biosynthesis.</text>
</comment>
<feature type="active site" description="Proton donor" evidence="10 11">
    <location>
        <position position="431"/>
    </location>
</feature>
<dbReference type="InterPro" id="IPR017853">
    <property type="entry name" value="GH"/>
</dbReference>
<dbReference type="Gene3D" id="2.60.40.1180">
    <property type="entry name" value="Golgi alpha-mannosidase II"/>
    <property type="match status" value="1"/>
</dbReference>
<dbReference type="NCBIfam" id="NF008967">
    <property type="entry name" value="PRK12313.1"/>
    <property type="match status" value="1"/>
</dbReference>
<dbReference type="InterPro" id="IPR037439">
    <property type="entry name" value="Branching_enzy"/>
</dbReference>
<dbReference type="InterPro" id="IPR013780">
    <property type="entry name" value="Glyco_hydro_b"/>
</dbReference>
<dbReference type="Pfam" id="PF02922">
    <property type="entry name" value="CBM_48"/>
    <property type="match status" value="1"/>
</dbReference>
<keyword evidence="8 10" id="KW-0320">Glycogen biosynthesis</keyword>
<dbReference type="GO" id="GO:0005829">
    <property type="term" value="C:cytosol"/>
    <property type="evidence" value="ECO:0007669"/>
    <property type="project" value="TreeGrafter"/>
</dbReference>
<comment type="catalytic activity">
    <reaction evidence="1 10">
        <text>Transfers a segment of a (1-&gt;4)-alpha-D-glucan chain to a primary hydroxy group in a similar glucan chain.</text>
        <dbReference type="EC" id="2.4.1.18"/>
    </reaction>
</comment>
<dbReference type="GO" id="GO:0004553">
    <property type="term" value="F:hydrolase activity, hydrolyzing O-glycosyl compounds"/>
    <property type="evidence" value="ECO:0007669"/>
    <property type="project" value="InterPro"/>
</dbReference>
<reference evidence="14 15" key="1">
    <citation type="submission" date="2017-08" db="EMBL/GenBank/DDBJ databases">
        <title>Complete genome sequence of Mucilaginibacter sp. strain BJC16-A31.</title>
        <authorList>
            <consortium name="Henan University of Science and Technology"/>
            <person name="You X."/>
        </authorList>
    </citation>
    <scope>NUCLEOTIDE SEQUENCE [LARGE SCALE GENOMIC DNA]</scope>
    <source>
        <strain evidence="14 15">BJC16-A31</strain>
    </source>
</reference>
<keyword evidence="6 10" id="KW-0328">Glycosyltransferase</keyword>
<dbReference type="HAMAP" id="MF_00685">
    <property type="entry name" value="GlgB"/>
    <property type="match status" value="1"/>
</dbReference>
<evidence type="ECO:0000256" key="9">
    <source>
        <dbReference type="ARBA" id="ARBA00023277"/>
    </source>
</evidence>
<name>A0A223P0D2_9SPHI</name>
<comment type="function">
    <text evidence="2 10">Catalyzes the formation of the alpha-1,6-glucosidic linkages in glycogen by scission of a 1,4-alpha-linked oligosaccharide from growing alpha-1,4-glucan chains and the subsequent attachment of the oligosaccharide to the alpha-1,6 position.</text>
</comment>
<dbReference type="Proteomes" id="UP000215002">
    <property type="component" value="Chromosome"/>
</dbReference>
<dbReference type="RefSeq" id="WP_094573000.1">
    <property type="nucleotide sequence ID" value="NZ_CP022743.1"/>
</dbReference>
<dbReference type="InterPro" id="IPR004193">
    <property type="entry name" value="Glyco_hydro_13_N"/>
</dbReference>
<proteinExistence type="inferred from homology"/>
<dbReference type="SMART" id="SM00642">
    <property type="entry name" value="Aamy"/>
    <property type="match status" value="1"/>
</dbReference>
<dbReference type="EC" id="2.4.1.18" evidence="10"/>
<accession>A0A223P0D2</accession>
<dbReference type="InterPro" id="IPR013783">
    <property type="entry name" value="Ig-like_fold"/>
</dbReference>
<dbReference type="Pfam" id="PF00128">
    <property type="entry name" value="Alpha-amylase"/>
    <property type="match status" value="1"/>
</dbReference>
<feature type="region of interest" description="Disordered" evidence="12">
    <location>
        <begin position="1"/>
        <end position="30"/>
    </location>
</feature>
<evidence type="ECO:0000256" key="5">
    <source>
        <dbReference type="ARBA" id="ARBA00022600"/>
    </source>
</evidence>